<dbReference type="SUPFAM" id="SSF51197">
    <property type="entry name" value="Clavaminate synthase-like"/>
    <property type="match status" value="1"/>
</dbReference>
<dbReference type="EMBL" id="JAOPGA020000605">
    <property type="protein sequence ID" value="KAL0479863.1"/>
    <property type="molecule type" value="Genomic_DNA"/>
</dbReference>
<sequence length="335" mass="38882">MNPVTPTSDEIHEIVVEKIMQREEVIHNVGQQNNPNLFNFLYHFEEHGWAIYKSMYSEKMADDVVSEANTFIKRNHKSKFDMTRSSTYNEFPFGDLGFVPLYHLNSLYEMRTYKPMVDLFKVIYNTEDIRSMLYSMSFKRSKYELLKNKKVVERPEWGHDGFMHHDMNLVTGEAVIPVQCVVALSDTTEDMGGWHGIDYFHWNAREWALSNDLYCKKLTSLSSDKVALTCPKMPDVHLWANHIVKPIMNKGDILVWKAELAHGSGSNESKLGRPRIAAYINYAPSDHLSDCVKRDLIECFYSGKRPNTTRDDGLEREHHKVYNLKNESDGKLFGL</sequence>
<proteinExistence type="predicted"/>
<organism evidence="1 2">
    <name type="scientific">Acrasis kona</name>
    <dbReference type="NCBI Taxonomy" id="1008807"/>
    <lineage>
        <taxon>Eukaryota</taxon>
        <taxon>Discoba</taxon>
        <taxon>Heterolobosea</taxon>
        <taxon>Tetramitia</taxon>
        <taxon>Eutetramitia</taxon>
        <taxon>Acrasidae</taxon>
        <taxon>Acrasis</taxon>
    </lineage>
</organism>
<dbReference type="PANTHER" id="PTHR31630:SF6">
    <property type="entry name" value="PHYTANOYL-COA DIOXYGENASE-RELATED"/>
    <property type="match status" value="1"/>
</dbReference>
<dbReference type="Gene3D" id="2.60.120.620">
    <property type="entry name" value="q2cbj1_9rhob like domain"/>
    <property type="match status" value="1"/>
</dbReference>
<dbReference type="PANTHER" id="PTHR31630">
    <property type="entry name" value="PHYTANOYL-COA DIOXYGENASE-RELATED-RELATED"/>
    <property type="match status" value="1"/>
</dbReference>
<evidence type="ECO:0000313" key="2">
    <source>
        <dbReference type="Proteomes" id="UP001431209"/>
    </source>
</evidence>
<accession>A0AAW2YSD3</accession>
<name>A0AAW2YSD3_9EUKA</name>
<protein>
    <recommendedName>
        <fullName evidence="3">Phytanoyl-CoA dioxygenase</fullName>
    </recommendedName>
</protein>
<gene>
    <name evidence="1" type="ORF">AKO1_007366</name>
</gene>
<comment type="caution">
    <text evidence="1">The sequence shown here is derived from an EMBL/GenBank/DDBJ whole genome shotgun (WGS) entry which is preliminary data.</text>
</comment>
<evidence type="ECO:0008006" key="3">
    <source>
        <dbReference type="Google" id="ProtNLM"/>
    </source>
</evidence>
<dbReference type="Pfam" id="PF05721">
    <property type="entry name" value="PhyH"/>
    <property type="match status" value="1"/>
</dbReference>
<dbReference type="Proteomes" id="UP001431209">
    <property type="component" value="Unassembled WGS sequence"/>
</dbReference>
<dbReference type="InterPro" id="IPR008775">
    <property type="entry name" value="Phytyl_CoA_dOase-like"/>
</dbReference>
<dbReference type="AlphaFoldDB" id="A0AAW2YSD3"/>
<keyword evidence="2" id="KW-1185">Reference proteome</keyword>
<evidence type="ECO:0000313" key="1">
    <source>
        <dbReference type="EMBL" id="KAL0479863.1"/>
    </source>
</evidence>
<reference evidence="1 2" key="1">
    <citation type="submission" date="2024-03" db="EMBL/GenBank/DDBJ databases">
        <title>The Acrasis kona genome and developmental transcriptomes reveal deep origins of eukaryotic multicellular pathways.</title>
        <authorList>
            <person name="Sheikh S."/>
            <person name="Fu C.-J."/>
            <person name="Brown M.W."/>
            <person name="Baldauf S.L."/>
        </authorList>
    </citation>
    <scope>NUCLEOTIDE SEQUENCE [LARGE SCALE GENOMIC DNA]</scope>
    <source>
        <strain evidence="1 2">ATCC MYA-3509</strain>
    </source>
</reference>